<evidence type="ECO:0008006" key="4">
    <source>
        <dbReference type="Google" id="ProtNLM"/>
    </source>
</evidence>
<accession>A0ABT3RKL8</accession>
<dbReference type="RefSeq" id="WP_266054345.1">
    <property type="nucleotide sequence ID" value="NZ_JAPFQO010000016.1"/>
</dbReference>
<protein>
    <recommendedName>
        <fullName evidence="4">Lipoprotein</fullName>
    </recommendedName>
</protein>
<name>A0ABT3RKL8_9BACT</name>
<keyword evidence="1" id="KW-0732">Signal</keyword>
<feature type="chain" id="PRO_5047097679" description="Lipoprotein" evidence="1">
    <location>
        <begin position="19"/>
        <end position="109"/>
    </location>
</feature>
<sequence>MRTLLIFAALILSLAVNSCGTQNKSKQYDKRYEDAFSESFKTLSFCKCLEYGYSKKIDLPSEDASCRYPDYLYGEGSLIDSLARLESLKSGKILLRVLGEWPKVWRARK</sequence>
<evidence type="ECO:0000313" key="2">
    <source>
        <dbReference type="EMBL" id="MCX2742110.1"/>
    </source>
</evidence>
<gene>
    <name evidence="2" type="ORF">OO017_19290</name>
</gene>
<evidence type="ECO:0000313" key="3">
    <source>
        <dbReference type="Proteomes" id="UP001207228"/>
    </source>
</evidence>
<dbReference type="EMBL" id="JAPFQO010000016">
    <property type="protein sequence ID" value="MCX2742110.1"/>
    <property type="molecule type" value="Genomic_DNA"/>
</dbReference>
<evidence type="ECO:0000256" key="1">
    <source>
        <dbReference type="SAM" id="SignalP"/>
    </source>
</evidence>
<comment type="caution">
    <text evidence="2">The sequence shown here is derived from an EMBL/GenBank/DDBJ whole genome shotgun (WGS) entry which is preliminary data.</text>
</comment>
<proteinExistence type="predicted"/>
<organism evidence="2 3">
    <name type="scientific">Pontibacter anaerobius</name>
    <dbReference type="NCBI Taxonomy" id="2993940"/>
    <lineage>
        <taxon>Bacteria</taxon>
        <taxon>Pseudomonadati</taxon>
        <taxon>Bacteroidota</taxon>
        <taxon>Cytophagia</taxon>
        <taxon>Cytophagales</taxon>
        <taxon>Hymenobacteraceae</taxon>
        <taxon>Pontibacter</taxon>
    </lineage>
</organism>
<dbReference type="Proteomes" id="UP001207228">
    <property type="component" value="Unassembled WGS sequence"/>
</dbReference>
<keyword evidence="3" id="KW-1185">Reference proteome</keyword>
<reference evidence="2 3" key="1">
    <citation type="submission" date="2022-11" db="EMBL/GenBank/DDBJ databases">
        <title>The characterization of three novel Bacteroidetes species and genomic analysis of their roles in tidal elemental geochemical cycles.</title>
        <authorList>
            <person name="Ma K.-J."/>
        </authorList>
    </citation>
    <scope>NUCLEOTIDE SEQUENCE [LARGE SCALE GENOMIC DNA]</scope>
    <source>
        <strain evidence="2 3">M82</strain>
    </source>
</reference>
<feature type="signal peptide" evidence="1">
    <location>
        <begin position="1"/>
        <end position="18"/>
    </location>
</feature>